<sequence>TQKQIKMCGTSLKKLALTVCLFIGTTLIIEIFELNPQYKIKDWNMPTKLSKFKSAELSTMKILKERRLQLEKMCAKHPNISKNNIKGSSIMVGKQYPFVYCDIPKVGSSTFKRVLYSLEKNISNPYKMQAIAVHGNGDVGTYIVKQDDIDVKMLKKIENYTRIIIVRDPIDRLISAYWDKMYSLNPTFWCRKSIASTIFNLYRSEKVSMDNISTVKSFNESDEISTKKNTTIPQCICDISFKEFLGFIIEQDNKHKNFDKHWRPLYKNCNPCKDLKYDVIAHLETFNEDTYYFLRKIGATNLQHDEHTSDIITREVDILLRGYSEIQKKNGTCQFSMQDLIVRTFHRPCC</sequence>
<evidence type="ECO:0000256" key="9">
    <source>
        <dbReference type="RuleBase" id="RU364020"/>
    </source>
</evidence>
<dbReference type="Proteomes" id="UP000749559">
    <property type="component" value="Unassembled WGS sequence"/>
</dbReference>
<dbReference type="EMBL" id="CAIIXF020000008">
    <property type="protein sequence ID" value="CAH1792404.1"/>
    <property type="molecule type" value="Genomic_DNA"/>
</dbReference>
<protein>
    <recommendedName>
        <fullName evidence="9">Carbohydrate sulfotransferase</fullName>
        <ecNumber evidence="9">2.8.2.-</ecNumber>
    </recommendedName>
</protein>
<dbReference type="PANTHER" id="PTHR12137:SF54">
    <property type="entry name" value="CARBOHYDRATE SULFOTRANSFERASE"/>
    <property type="match status" value="1"/>
</dbReference>
<evidence type="ECO:0000256" key="7">
    <source>
        <dbReference type="ARBA" id="ARBA00023136"/>
    </source>
</evidence>
<keyword evidence="3 9" id="KW-0808">Transferase</keyword>
<reference evidence="10" key="1">
    <citation type="submission" date="2022-03" db="EMBL/GenBank/DDBJ databases">
        <authorList>
            <person name="Martin C."/>
        </authorList>
    </citation>
    <scope>NUCLEOTIDE SEQUENCE</scope>
</reference>
<dbReference type="InterPro" id="IPR018011">
    <property type="entry name" value="Carb_sulfotrans_8-10"/>
</dbReference>
<keyword evidence="8 9" id="KW-0325">Glycoprotein</keyword>
<dbReference type="Pfam" id="PF03567">
    <property type="entry name" value="Sulfotransfer_2"/>
    <property type="match status" value="1"/>
</dbReference>
<comment type="caution">
    <text evidence="10">The sequence shown here is derived from an EMBL/GenBank/DDBJ whole genome shotgun (WGS) entry which is preliminary data.</text>
</comment>
<keyword evidence="7 9" id="KW-0472">Membrane</keyword>
<organism evidence="10 11">
    <name type="scientific">Owenia fusiformis</name>
    <name type="common">Polychaete worm</name>
    <dbReference type="NCBI Taxonomy" id="6347"/>
    <lineage>
        <taxon>Eukaryota</taxon>
        <taxon>Metazoa</taxon>
        <taxon>Spiralia</taxon>
        <taxon>Lophotrochozoa</taxon>
        <taxon>Annelida</taxon>
        <taxon>Polychaeta</taxon>
        <taxon>Sedentaria</taxon>
        <taxon>Canalipalpata</taxon>
        <taxon>Sabellida</taxon>
        <taxon>Oweniida</taxon>
        <taxon>Oweniidae</taxon>
        <taxon>Owenia</taxon>
    </lineage>
</organism>
<evidence type="ECO:0000256" key="5">
    <source>
        <dbReference type="ARBA" id="ARBA00022989"/>
    </source>
</evidence>
<proteinExistence type="inferred from homology"/>
<keyword evidence="9" id="KW-0119">Carbohydrate metabolism</keyword>
<evidence type="ECO:0000256" key="8">
    <source>
        <dbReference type="ARBA" id="ARBA00023180"/>
    </source>
</evidence>
<dbReference type="OrthoDB" id="10263265at2759"/>
<gene>
    <name evidence="10" type="ORF">OFUS_LOCUS17368</name>
</gene>
<dbReference type="EC" id="2.8.2.-" evidence="9"/>
<evidence type="ECO:0000313" key="11">
    <source>
        <dbReference type="Proteomes" id="UP000749559"/>
    </source>
</evidence>
<evidence type="ECO:0000256" key="3">
    <source>
        <dbReference type="ARBA" id="ARBA00022679"/>
    </source>
</evidence>
<dbReference type="InterPro" id="IPR027417">
    <property type="entry name" value="P-loop_NTPase"/>
</dbReference>
<keyword evidence="6 9" id="KW-0333">Golgi apparatus</keyword>
<comment type="similarity">
    <text evidence="2 9">Belongs to the sulfotransferase 2 family.</text>
</comment>
<evidence type="ECO:0000313" key="10">
    <source>
        <dbReference type="EMBL" id="CAH1792404.1"/>
    </source>
</evidence>
<dbReference type="InterPro" id="IPR005331">
    <property type="entry name" value="Sulfotransferase"/>
</dbReference>
<feature type="non-terminal residue" evidence="10">
    <location>
        <position position="350"/>
    </location>
</feature>
<keyword evidence="5 9" id="KW-1133">Transmembrane helix</keyword>
<dbReference type="GO" id="GO:0008146">
    <property type="term" value="F:sulfotransferase activity"/>
    <property type="evidence" value="ECO:0007669"/>
    <property type="project" value="InterPro"/>
</dbReference>
<keyword evidence="9" id="KW-0735">Signal-anchor</keyword>
<name>A0A8S4PFJ9_OWEFU</name>
<dbReference type="Gene3D" id="3.40.50.300">
    <property type="entry name" value="P-loop containing nucleotide triphosphate hydrolases"/>
    <property type="match status" value="1"/>
</dbReference>
<evidence type="ECO:0000256" key="4">
    <source>
        <dbReference type="ARBA" id="ARBA00022692"/>
    </source>
</evidence>
<dbReference type="AlphaFoldDB" id="A0A8S4PFJ9"/>
<comment type="subcellular location">
    <subcellularLocation>
        <location evidence="1 9">Golgi apparatus membrane</location>
        <topology evidence="1 9">Single-pass type II membrane protein</topology>
    </subcellularLocation>
</comment>
<evidence type="ECO:0000256" key="6">
    <source>
        <dbReference type="ARBA" id="ARBA00023034"/>
    </source>
</evidence>
<dbReference type="GO" id="GO:0016051">
    <property type="term" value="P:carbohydrate biosynthetic process"/>
    <property type="evidence" value="ECO:0007669"/>
    <property type="project" value="InterPro"/>
</dbReference>
<evidence type="ECO:0000256" key="2">
    <source>
        <dbReference type="ARBA" id="ARBA00006339"/>
    </source>
</evidence>
<dbReference type="GO" id="GO:0000139">
    <property type="term" value="C:Golgi membrane"/>
    <property type="evidence" value="ECO:0007669"/>
    <property type="project" value="UniProtKB-SubCell"/>
</dbReference>
<keyword evidence="11" id="KW-1185">Reference proteome</keyword>
<feature type="transmembrane region" description="Helical" evidence="9">
    <location>
        <begin position="12"/>
        <end position="32"/>
    </location>
</feature>
<dbReference type="PANTHER" id="PTHR12137">
    <property type="entry name" value="CARBOHYDRATE SULFOTRANSFERASE"/>
    <property type="match status" value="1"/>
</dbReference>
<keyword evidence="4 9" id="KW-0812">Transmembrane</keyword>
<accession>A0A8S4PFJ9</accession>
<evidence type="ECO:0000256" key="1">
    <source>
        <dbReference type="ARBA" id="ARBA00004323"/>
    </source>
</evidence>